<feature type="region of interest" description="Disordered" evidence="1">
    <location>
        <begin position="1"/>
        <end position="46"/>
    </location>
</feature>
<dbReference type="EMBL" id="RKLR01000005">
    <property type="protein sequence ID" value="MBX0324081.1"/>
    <property type="molecule type" value="Genomic_DNA"/>
</dbReference>
<feature type="compositionally biased region" description="Low complexity" evidence="1">
    <location>
        <begin position="29"/>
        <end position="46"/>
    </location>
</feature>
<protein>
    <submittedName>
        <fullName evidence="2">Uncharacterized protein</fullName>
    </submittedName>
</protein>
<evidence type="ECO:0000313" key="2">
    <source>
        <dbReference type="EMBL" id="MBX0324081.1"/>
    </source>
</evidence>
<dbReference type="AlphaFoldDB" id="A0AAW4PSB5"/>
<organism evidence="2 3">
    <name type="scientific">Haloarcula rubra</name>
    <dbReference type="NCBI Taxonomy" id="2487747"/>
    <lineage>
        <taxon>Archaea</taxon>
        <taxon>Methanobacteriati</taxon>
        <taxon>Methanobacteriota</taxon>
        <taxon>Stenosarchaea group</taxon>
        <taxon>Halobacteria</taxon>
        <taxon>Halobacteriales</taxon>
        <taxon>Haloarculaceae</taxon>
        <taxon>Haloarcula</taxon>
    </lineage>
</organism>
<dbReference type="RefSeq" id="WP_220619044.1">
    <property type="nucleotide sequence ID" value="NZ_RKLR01000005.1"/>
</dbReference>
<gene>
    <name evidence="2" type="ORF">EGH21_13670</name>
</gene>
<dbReference type="Proteomes" id="UP001430377">
    <property type="component" value="Unassembled WGS sequence"/>
</dbReference>
<proteinExistence type="predicted"/>
<comment type="caution">
    <text evidence="2">The sequence shown here is derived from an EMBL/GenBank/DDBJ whole genome shotgun (WGS) entry which is preliminary data.</text>
</comment>
<accession>A0AAW4PSB5</accession>
<reference evidence="2 3" key="1">
    <citation type="submission" date="2021-06" db="EMBL/GenBank/DDBJ databases">
        <title>Halomicroarcula sp. a new haloarchaeum isolated from saline soil.</title>
        <authorList>
            <person name="Duran-Viseras A."/>
            <person name="Sanchez-Porro C."/>
            <person name="Ventosa A."/>
        </authorList>
    </citation>
    <scope>NUCLEOTIDE SEQUENCE [LARGE SCALE GENOMIC DNA]</scope>
    <source>
        <strain evidence="2 3">F13</strain>
    </source>
</reference>
<sequence>MSSHRCGTPADDPSTDSEAAELTHEERATAAARAVEQVATALASER</sequence>
<evidence type="ECO:0000313" key="3">
    <source>
        <dbReference type="Proteomes" id="UP001430377"/>
    </source>
</evidence>
<keyword evidence="3" id="KW-1185">Reference proteome</keyword>
<name>A0AAW4PSB5_9EURY</name>
<evidence type="ECO:0000256" key="1">
    <source>
        <dbReference type="SAM" id="MobiDB-lite"/>
    </source>
</evidence>